<organism evidence="2 3">
    <name type="scientific">Marivibrio halodurans</name>
    <dbReference type="NCBI Taxonomy" id="2039722"/>
    <lineage>
        <taxon>Bacteria</taxon>
        <taxon>Pseudomonadati</taxon>
        <taxon>Pseudomonadota</taxon>
        <taxon>Alphaproteobacteria</taxon>
        <taxon>Rhodospirillales</taxon>
        <taxon>Rhodospirillaceae</taxon>
        <taxon>Marivibrio</taxon>
    </lineage>
</organism>
<keyword evidence="1" id="KW-0732">Signal</keyword>
<dbReference type="Pfam" id="PF03548">
    <property type="entry name" value="LolA"/>
    <property type="match status" value="1"/>
</dbReference>
<reference evidence="2" key="1">
    <citation type="submission" date="2021-04" db="EMBL/GenBank/DDBJ databases">
        <authorList>
            <person name="Zhang D.-C."/>
        </authorList>
    </citation>
    <scope>NUCLEOTIDE SEQUENCE</scope>
    <source>
        <strain evidence="2">CGMCC 1.15697</strain>
    </source>
</reference>
<dbReference type="AlphaFoldDB" id="A0A8J7S1E9"/>
<protein>
    <submittedName>
        <fullName evidence="2">Outer membrane lipoprotein carrier protein LolA</fullName>
    </submittedName>
</protein>
<accession>A0A8J7S1E9</accession>
<dbReference type="Gene3D" id="2.50.20.10">
    <property type="entry name" value="Lipoprotein localisation LolA/LolB/LppX"/>
    <property type="match status" value="1"/>
</dbReference>
<dbReference type="Proteomes" id="UP000672602">
    <property type="component" value="Unassembled WGS sequence"/>
</dbReference>
<comment type="caution">
    <text evidence="2">The sequence shown here is derived from an EMBL/GenBank/DDBJ whole genome shotgun (WGS) entry which is preliminary data.</text>
</comment>
<evidence type="ECO:0000313" key="2">
    <source>
        <dbReference type="EMBL" id="MBP5858115.1"/>
    </source>
</evidence>
<keyword evidence="2" id="KW-0449">Lipoprotein</keyword>
<name>A0A8J7S1E9_9PROT</name>
<dbReference type="CDD" id="cd16325">
    <property type="entry name" value="LolA"/>
    <property type="match status" value="1"/>
</dbReference>
<dbReference type="InterPro" id="IPR029046">
    <property type="entry name" value="LolA/LolB/LppX"/>
</dbReference>
<evidence type="ECO:0000313" key="3">
    <source>
        <dbReference type="Proteomes" id="UP000672602"/>
    </source>
</evidence>
<dbReference type="EMBL" id="JAGMWN010000006">
    <property type="protein sequence ID" value="MBP5858115.1"/>
    <property type="molecule type" value="Genomic_DNA"/>
</dbReference>
<dbReference type="SUPFAM" id="SSF89392">
    <property type="entry name" value="Prokaryotic lipoproteins and lipoprotein localization factors"/>
    <property type="match status" value="1"/>
</dbReference>
<sequence length="247" mass="26800">MRRTMWASARSWSATTAHETARDSGGDAIPVLTRRRAGLGLLAFAGLSAVPFGIPATARAASGASEGDQALIEAAERYFNGIGTLQSRFIQTNPDGSYLDGTIAMKRPGHMHIDYGESSPIEVIANGTFFILVDHRLEEVTYLPLETTPAYLLLREDFELGGEIAVARVDHGAGLVRLELTHAGEEDIGSVTVTLNADPMTLRQWEIRDAQGQRTRVTLLDPRFGVTLEDSLFTFQNPYGPGQGGNR</sequence>
<dbReference type="InterPro" id="IPR004564">
    <property type="entry name" value="OM_lipoprot_carrier_LolA-like"/>
</dbReference>
<proteinExistence type="predicted"/>
<dbReference type="PANTHER" id="PTHR35869">
    <property type="entry name" value="OUTER-MEMBRANE LIPOPROTEIN CARRIER PROTEIN"/>
    <property type="match status" value="1"/>
</dbReference>
<dbReference type="RefSeq" id="WP_210682691.1">
    <property type="nucleotide sequence ID" value="NZ_JAGMWN010000006.1"/>
</dbReference>
<gene>
    <name evidence="2" type="ORF">KAJ83_13935</name>
</gene>
<dbReference type="PANTHER" id="PTHR35869:SF1">
    <property type="entry name" value="OUTER-MEMBRANE LIPOPROTEIN CARRIER PROTEIN"/>
    <property type="match status" value="1"/>
</dbReference>
<evidence type="ECO:0000256" key="1">
    <source>
        <dbReference type="ARBA" id="ARBA00022729"/>
    </source>
</evidence>
<keyword evidence="3" id="KW-1185">Reference proteome</keyword>